<reference evidence="1 2" key="1">
    <citation type="journal article" date="2011" name="PLoS Pathog.">
        <title>Salmonella bongori provides insights into the evolution of the Salmonellae.</title>
        <authorList>
            <person name="Fookes M."/>
            <person name="Schroeder G.N."/>
            <person name="Langridge G.C."/>
            <person name="Blondel C.J."/>
            <person name="Mammina C."/>
            <person name="Connor T.R."/>
            <person name="Seth-Smith H."/>
            <person name="Vernikos G.S."/>
            <person name="Robinson K.S."/>
            <person name="Sanders M."/>
            <person name="Petty N.K."/>
            <person name="Kingsley R.A."/>
            <person name="Baumler A.J."/>
            <person name="Nuccio S.P."/>
            <person name="Contreras I."/>
            <person name="Santiviago C.A."/>
            <person name="Maskell D."/>
            <person name="Barrow P."/>
            <person name="Humphrey T."/>
            <person name="Nastasi A."/>
            <person name="Roberts M."/>
            <person name="Frankel G."/>
            <person name="Parkhill J."/>
            <person name="Dougan G."/>
            <person name="Thomson N.R."/>
        </authorList>
    </citation>
    <scope>NUCLEOTIDE SEQUENCE [LARGE SCALE GENOMIC DNA]</scope>
    <source>
        <strain evidence="2">ATCC 43975 / DSM 13772 / NCTC 12419</strain>
    </source>
</reference>
<evidence type="ECO:0000313" key="1">
    <source>
        <dbReference type="EMBL" id="CCC30333.1"/>
    </source>
</evidence>
<dbReference type="Proteomes" id="UP000000289">
    <property type="component" value="Chromosome"/>
</dbReference>
<dbReference type="AlphaFoldDB" id="A0A0K0HAD8"/>
<gene>
    <name evidence="1" type="ordered locus">SBG_1245</name>
</gene>
<dbReference type="EMBL" id="FR877557">
    <property type="protein sequence ID" value="CCC30333.1"/>
    <property type="molecule type" value="Genomic_DNA"/>
</dbReference>
<dbReference type="GeneID" id="66759041"/>
<proteinExistence type="predicted"/>
<sequence>MAIVLSYNDSICDWVYTAISKVKDIISKQRTIVQNLDVIRSIFTVCASSEGLRCEIEVIKDDDSKHTNKWSIFFTNSAGLTCLVATALESGTSKRDIPLLCPICGNPNIENVPGTNAHNVVSASIWRAVFDEISSYFPSEYKANKKFIEFLNSLKKIGESTSRETYCGAATQGDRRTCKSCEQLHGGLSLLQREKIMREVSLLPLEPYCEPDGKGKRHVVGYLHYFCSESAIGAEFNVESSIQHEILVEITKQRIEDVVRGVALEIRNEKYKEYDSGKAKIKEEYSFMKLFNESGFYYGFLQLIRDKAFSKASGKSTDGHASYFMERVKRVDFISKKS</sequence>
<name>A0A0K0HAD8_SALBC</name>
<dbReference type="eggNOG" id="ENOG5031T6E">
    <property type="taxonomic scope" value="Bacteria"/>
</dbReference>
<dbReference type="RefSeq" id="WP_015702850.1">
    <property type="nucleotide sequence ID" value="NC_015761.1"/>
</dbReference>
<protein>
    <submittedName>
        <fullName evidence="1">Uncharacterized protein</fullName>
    </submittedName>
</protein>
<organism evidence="1 2">
    <name type="scientific">Salmonella bongori (strain ATCC 43975 / DSM 13772 / NCTC 12419)</name>
    <dbReference type="NCBI Taxonomy" id="218493"/>
    <lineage>
        <taxon>Bacteria</taxon>
        <taxon>Pseudomonadati</taxon>
        <taxon>Pseudomonadota</taxon>
        <taxon>Gammaproteobacteria</taxon>
        <taxon>Enterobacterales</taxon>
        <taxon>Enterobacteriaceae</taxon>
        <taxon>Salmonella</taxon>
    </lineage>
</organism>
<evidence type="ECO:0000313" key="2">
    <source>
        <dbReference type="Proteomes" id="UP000000289"/>
    </source>
</evidence>
<dbReference type="KEGG" id="sbg:SBG_1245"/>
<accession>A0A0K0HAD8</accession>